<sequence>MFGEHKKYLVDKDLFALIYLYYLTTGWKMRGCSNNEINFNSFN</sequence>
<name>A0A6V7X9J9_MELEN</name>
<evidence type="ECO:0000313" key="2">
    <source>
        <dbReference type="Proteomes" id="UP000580250"/>
    </source>
</evidence>
<gene>
    <name evidence="1" type="ORF">MENT_LOCUS49032</name>
</gene>
<accession>A0A6V7X9J9</accession>
<reference evidence="1 2" key="1">
    <citation type="submission" date="2020-08" db="EMBL/GenBank/DDBJ databases">
        <authorList>
            <person name="Koutsovoulos G."/>
            <person name="Danchin GJ E."/>
        </authorList>
    </citation>
    <scope>NUCLEOTIDE SEQUENCE [LARGE SCALE GENOMIC DNA]</scope>
</reference>
<dbReference type="AlphaFoldDB" id="A0A6V7X9J9"/>
<protein>
    <submittedName>
        <fullName evidence="1">Uncharacterized protein</fullName>
    </submittedName>
</protein>
<comment type="caution">
    <text evidence="1">The sequence shown here is derived from an EMBL/GenBank/DDBJ whole genome shotgun (WGS) entry which is preliminary data.</text>
</comment>
<evidence type="ECO:0000313" key="1">
    <source>
        <dbReference type="EMBL" id="CAD2195913.1"/>
    </source>
</evidence>
<dbReference type="Proteomes" id="UP000580250">
    <property type="component" value="Unassembled WGS sequence"/>
</dbReference>
<dbReference type="EMBL" id="CAJEWN010001257">
    <property type="protein sequence ID" value="CAD2195913.1"/>
    <property type="molecule type" value="Genomic_DNA"/>
</dbReference>
<proteinExistence type="predicted"/>
<organism evidence="1 2">
    <name type="scientific">Meloidogyne enterolobii</name>
    <name type="common">Root-knot nematode worm</name>
    <name type="synonym">Meloidogyne mayaguensis</name>
    <dbReference type="NCBI Taxonomy" id="390850"/>
    <lineage>
        <taxon>Eukaryota</taxon>
        <taxon>Metazoa</taxon>
        <taxon>Ecdysozoa</taxon>
        <taxon>Nematoda</taxon>
        <taxon>Chromadorea</taxon>
        <taxon>Rhabditida</taxon>
        <taxon>Tylenchina</taxon>
        <taxon>Tylenchomorpha</taxon>
        <taxon>Tylenchoidea</taxon>
        <taxon>Meloidogynidae</taxon>
        <taxon>Meloidogyninae</taxon>
        <taxon>Meloidogyne</taxon>
    </lineage>
</organism>